<keyword evidence="6 7" id="KW-0472">Membrane</keyword>
<evidence type="ECO:0000256" key="6">
    <source>
        <dbReference type="ARBA" id="ARBA00023136"/>
    </source>
</evidence>
<feature type="transmembrane region" description="Helical" evidence="7">
    <location>
        <begin position="16"/>
        <end position="33"/>
    </location>
</feature>
<keyword evidence="3" id="KW-1003">Cell membrane</keyword>
<dbReference type="PANTHER" id="PTHR30506">
    <property type="entry name" value="INNER MEMBRANE PROTEIN"/>
    <property type="match status" value="1"/>
</dbReference>
<evidence type="ECO:0000256" key="1">
    <source>
        <dbReference type="ARBA" id="ARBA00004651"/>
    </source>
</evidence>
<gene>
    <name evidence="9" type="ORF">KYN89_15200</name>
</gene>
<feature type="transmembrane region" description="Helical" evidence="7">
    <location>
        <begin position="187"/>
        <end position="206"/>
    </location>
</feature>
<dbReference type="RefSeq" id="WP_222825858.1">
    <property type="nucleotide sequence ID" value="NZ_JAHWXP010000005.1"/>
</dbReference>
<feature type="transmembrane region" description="Helical" evidence="7">
    <location>
        <begin position="40"/>
        <end position="61"/>
    </location>
</feature>
<evidence type="ECO:0000256" key="3">
    <source>
        <dbReference type="ARBA" id="ARBA00022475"/>
    </source>
</evidence>
<protein>
    <submittedName>
        <fullName evidence="9">Trimeric intracellular cation channel family protein</fullName>
    </submittedName>
</protein>
<organism evidence="9 10">
    <name type="scientific">Alteriqipengyuania abyssalis</name>
    <dbReference type="NCBI Taxonomy" id="2860200"/>
    <lineage>
        <taxon>Bacteria</taxon>
        <taxon>Pseudomonadati</taxon>
        <taxon>Pseudomonadota</taxon>
        <taxon>Alphaproteobacteria</taxon>
        <taxon>Sphingomonadales</taxon>
        <taxon>Erythrobacteraceae</taxon>
        <taxon>Alteriqipengyuania</taxon>
    </lineage>
</organism>
<feature type="domain" description="Glycine transporter" evidence="8">
    <location>
        <begin position="100"/>
        <end position="171"/>
    </location>
</feature>
<keyword evidence="10" id="KW-1185">Reference proteome</keyword>
<evidence type="ECO:0000256" key="2">
    <source>
        <dbReference type="ARBA" id="ARBA00008193"/>
    </source>
</evidence>
<evidence type="ECO:0000256" key="5">
    <source>
        <dbReference type="ARBA" id="ARBA00022989"/>
    </source>
</evidence>
<feature type="transmembrane region" description="Helical" evidence="7">
    <location>
        <begin position="157"/>
        <end position="175"/>
    </location>
</feature>
<keyword evidence="5 7" id="KW-1133">Transmembrane helix</keyword>
<name>A0ABS7PH61_9SPHN</name>
<evidence type="ECO:0000313" key="10">
    <source>
        <dbReference type="Proteomes" id="UP000759298"/>
    </source>
</evidence>
<keyword evidence="4 7" id="KW-0812">Transmembrane</keyword>
<dbReference type="EMBL" id="JAHWXP010000005">
    <property type="protein sequence ID" value="MBY8338394.1"/>
    <property type="molecule type" value="Genomic_DNA"/>
</dbReference>
<reference evidence="9 10" key="1">
    <citation type="submission" date="2021-07" db="EMBL/GenBank/DDBJ databases">
        <title>Alteriqipengyuania abyssalis NZ-12B nov, sp.nov isolated from deep sea sponge in pacific ocean.</title>
        <authorList>
            <person name="Tareen S."/>
            <person name="Wink J."/>
        </authorList>
    </citation>
    <scope>NUCLEOTIDE SEQUENCE [LARGE SCALE GENOMIC DNA]</scope>
    <source>
        <strain evidence="9 10">NZ-12B</strain>
    </source>
</reference>
<accession>A0ABS7PH61</accession>
<comment type="caution">
    <text evidence="9">The sequence shown here is derived from an EMBL/GenBank/DDBJ whole genome shotgun (WGS) entry which is preliminary data.</text>
</comment>
<feature type="transmembrane region" description="Helical" evidence="7">
    <location>
        <begin position="73"/>
        <end position="93"/>
    </location>
</feature>
<dbReference type="InterPro" id="IPR005115">
    <property type="entry name" value="Gly_transporter"/>
</dbReference>
<dbReference type="PANTHER" id="PTHR30506:SF3">
    <property type="entry name" value="UPF0126 INNER MEMBRANE PROTEIN YADS-RELATED"/>
    <property type="match status" value="1"/>
</dbReference>
<evidence type="ECO:0000256" key="7">
    <source>
        <dbReference type="SAM" id="Phobius"/>
    </source>
</evidence>
<sequence length="255" mass="27326">MPVADASVILTPVLDWLDLVGVAVFALSGALIAARERQTFVTMGFFALMTGVGGGTVRDLLIDAPVFWVRHPWYAAVCISMAAIVWNTPTRWWQGKLFDYADGVGLAAYSVLGAAKAMSYGLPPISATIMGIITGTVGGTIRDVIAGRPSILMRPELYVTAAALSATLCSFGMWLFDPHGVSDWLVWAVAAFAGLVLRSAAIRYNLGLPAFHEREMASDRETEIGAEAVAEAIAPESDGIFFEEDALPQEEDPRT</sequence>
<comment type="subcellular location">
    <subcellularLocation>
        <location evidence="1">Cell membrane</location>
        <topology evidence="1">Multi-pass membrane protein</topology>
    </subcellularLocation>
</comment>
<dbReference type="Pfam" id="PF03458">
    <property type="entry name" value="Gly_transporter"/>
    <property type="match status" value="2"/>
</dbReference>
<evidence type="ECO:0000313" key="9">
    <source>
        <dbReference type="EMBL" id="MBY8338394.1"/>
    </source>
</evidence>
<dbReference type="Proteomes" id="UP000759298">
    <property type="component" value="Unassembled WGS sequence"/>
</dbReference>
<feature type="domain" description="Glycine transporter" evidence="8">
    <location>
        <begin position="16"/>
        <end position="86"/>
    </location>
</feature>
<evidence type="ECO:0000256" key="4">
    <source>
        <dbReference type="ARBA" id="ARBA00022692"/>
    </source>
</evidence>
<comment type="similarity">
    <text evidence="2">Belongs to the UPF0126 family.</text>
</comment>
<proteinExistence type="inferred from homology"/>
<evidence type="ECO:0000259" key="8">
    <source>
        <dbReference type="Pfam" id="PF03458"/>
    </source>
</evidence>